<proteinExistence type="predicted"/>
<comment type="caution">
    <text evidence="2">The sequence shown here is derived from an EMBL/GenBank/DDBJ whole genome shotgun (WGS) entry which is preliminary data.</text>
</comment>
<protein>
    <submittedName>
        <fullName evidence="2">Small nuclear RNA, U2 snRNA</fullName>
    </submittedName>
</protein>
<gene>
    <name evidence="2" type="ORF">TEOVI_000206500</name>
</gene>
<evidence type="ECO:0000256" key="1">
    <source>
        <dbReference type="SAM" id="MobiDB-lite"/>
    </source>
</evidence>
<dbReference type="VEuPathDB" id="TriTrypDB:TEOVI_000206500"/>
<organism evidence="2 3">
    <name type="scientific">Trypanosoma equiperdum</name>
    <dbReference type="NCBI Taxonomy" id="5694"/>
    <lineage>
        <taxon>Eukaryota</taxon>
        <taxon>Discoba</taxon>
        <taxon>Euglenozoa</taxon>
        <taxon>Kinetoplastea</taxon>
        <taxon>Metakinetoplastina</taxon>
        <taxon>Trypanosomatida</taxon>
        <taxon>Trypanosomatidae</taxon>
        <taxon>Trypanosoma</taxon>
    </lineage>
</organism>
<reference evidence="2" key="1">
    <citation type="submission" date="2016-09" db="EMBL/GenBank/DDBJ databases">
        <authorList>
            <person name="Hebert L."/>
            <person name="Moumen B."/>
        </authorList>
    </citation>
    <scope>NUCLEOTIDE SEQUENCE [LARGE SCALE GENOMIC DNA]</scope>
    <source>
        <strain evidence="2">OVI</strain>
    </source>
</reference>
<accession>A0A1G4IDN5</accession>
<keyword evidence="3" id="KW-1185">Reference proteome</keyword>
<feature type="compositionally biased region" description="Basic residues" evidence="1">
    <location>
        <begin position="116"/>
        <end position="127"/>
    </location>
</feature>
<feature type="region of interest" description="Disordered" evidence="1">
    <location>
        <begin position="105"/>
        <end position="127"/>
    </location>
</feature>
<dbReference type="AlphaFoldDB" id="A0A1G4IDN5"/>
<dbReference type="Proteomes" id="UP000195570">
    <property type="component" value="Unassembled WGS sequence"/>
</dbReference>
<evidence type="ECO:0000313" key="3">
    <source>
        <dbReference type="Proteomes" id="UP000195570"/>
    </source>
</evidence>
<dbReference type="RefSeq" id="XP_067081294.1">
    <property type="nucleotide sequence ID" value="XM_067225193.1"/>
</dbReference>
<sequence length="150" mass="16963">MPSPSHSLILHWHSFQLRFHNGHGSFEYNVGRSAGGMPLGSQYFSHTRNTAHPETPSTLFHRCSFLYCAQQCRLVGISLHTLYFHHLRLTTVPTVNATVLKGAEGKQKEIQNSGRPRSRTQRFKTPTKTHTSIYLYSSSGDQRGVQTPIK</sequence>
<name>A0A1G4IDN5_TRYEQ</name>
<evidence type="ECO:0000313" key="2">
    <source>
        <dbReference type="EMBL" id="SCU70491.1"/>
    </source>
</evidence>
<dbReference type="GeneID" id="92376005"/>
<dbReference type="EMBL" id="CZPT02001460">
    <property type="protein sequence ID" value="SCU70491.1"/>
    <property type="molecule type" value="Genomic_DNA"/>
</dbReference>